<comment type="caution">
    <text evidence="5">The sequence shown here is derived from an EMBL/GenBank/DDBJ whole genome shotgun (WGS) entry which is preliminary data.</text>
</comment>
<sequence>MVSELAIIAVLTVAVGFGVQRNAYGRRLARNNQYQQLLGRASLLVHSSPDEETFFAQLCKLICQMEPVRLAWIGRPSADGSVQPLVSCGQSGYLDAIEVSILEGEPAGEGPVGRAWRCGGPVFDAHALRETQNDQWRQAAQRYGLAGVHALPILYRDSVDAILVVYFAKQMLPGIEEQLLLERLAGDLSNGITAMREQLQSHRLAAAIAQVQEAVFILDAQGYITWFNEGCARLFGLDLDSVQGKDPSIVFGDPNFDHLVERLEKLSAGEEGIDWETLQVSQAEYQRWVHVSATRLLDEHARTVGVVVVEVDLTDERAALDAQERLLAILDNTSDGVGITDRNGTLIYLNNGGRQLLGLARDARLEGQHFFDLIHDRAGQDLFLLSVREAAANGRWQGEVTITRPDGSVLPLSMVLMAHRDSVGHVQYLSAIARNIVDFKAREHELSYLAEHDALTGLPNRRALSRHLASAIVRARQSDRSLAVGVIDLDDFKPVNDRYGHHAGDELLVQLAQRLVGLLPADDVIVRLAGDEFVVLLSGLDPVREQMLEELDQVLARLYHAVETPFVLEGTEGISVSMSIGVAVFPDHADDPDGLLRAADAALYLAKQNKDRRERWWTLLSDAGSPSPVPSPMPQMVSAYGVEAAAIIASELTETTTLIANAVAAFYHVVEESSSGKRILGRLSEGEYHTLKQRQAEHLGAILMPELERASLNQAATRVGAIHWLTGLNAAGLVDSMNTYRLALTEALNQTNPSSRGVKQAISVIERRIDDDLAAQLDAMSAISDSYFGIFANPLPTDAGGWIDTVQMELELVGQLRGIAAVALCRQRANDALLVETYSGPSGQEIAQVFNAPGCEITADPTSPNGQLFAAQAWRESRMVVVDDLTLGGLTEEQNQRLVRLGLRTAVALPIQNLAGRPVGLLLVFGTLPGQFSSDWMSRFCINLKQRWENLFYRITTPINVLAREQAIAYRELLLSGGLRMYVQPIIELATGRLAKVEGLARLAHPDGRVVGPESFLSIQGTNERYQLFRLGLEALLAAEQRWRAGGLLLDLTINVDATTLAKPELGNWLREILQRYAFPSERLILELLETDQHPLIANPANLEDLMATGVRLAIDDMGSGYSNWLRLIDIPATTIKIDHNFVARIKRHPRTALNLLGTLILSAIDAGQEVVVEGIEDATLAEVAARLGATYGQGFHIARPMPTDHLLGWADSYEHNIDGELHSLLGAMAYHWAFVHNPRHFRRGPISECPLTRYFERSGLADSIGAALHNELHSFDTPPGELVDRLTDWFERVCVEAINGQPDPAALA</sequence>
<dbReference type="InterPro" id="IPR000014">
    <property type="entry name" value="PAS"/>
</dbReference>
<accession>A0ABV3Y2N6</accession>
<reference evidence="5 6" key="1">
    <citation type="submission" date="2024-07" db="EMBL/GenBank/DDBJ databases">
        <title>Draft Genome Sequence of Ferrimicrobium acidiphilum Strain YE2023, Isolated from a Pulp of Bioleach Reactor.</title>
        <authorList>
            <person name="Elkina Y.A."/>
            <person name="Bulaeva A.G."/>
            <person name="Beletsky A.V."/>
            <person name="Mardanov A.V."/>
        </authorList>
    </citation>
    <scope>NUCLEOTIDE SEQUENCE [LARGE SCALE GENOMIC DNA]</scope>
    <source>
        <strain evidence="5 6">YE2023</strain>
    </source>
</reference>
<dbReference type="InterPro" id="IPR000700">
    <property type="entry name" value="PAS-assoc_C"/>
</dbReference>
<dbReference type="NCBIfam" id="TIGR00254">
    <property type="entry name" value="GGDEF"/>
    <property type="match status" value="1"/>
</dbReference>
<dbReference type="PANTHER" id="PTHR44757">
    <property type="entry name" value="DIGUANYLATE CYCLASE DGCP"/>
    <property type="match status" value="1"/>
</dbReference>
<dbReference type="SUPFAM" id="SSF55781">
    <property type="entry name" value="GAF domain-like"/>
    <property type="match status" value="2"/>
</dbReference>
<dbReference type="EMBL" id="JBFSHR010000026">
    <property type="protein sequence ID" value="MEX6429831.1"/>
    <property type="molecule type" value="Genomic_DNA"/>
</dbReference>
<dbReference type="CDD" id="cd01949">
    <property type="entry name" value="GGDEF"/>
    <property type="match status" value="1"/>
</dbReference>
<dbReference type="PANTHER" id="PTHR44757:SF2">
    <property type="entry name" value="BIOFILM ARCHITECTURE MAINTENANCE PROTEIN MBAA"/>
    <property type="match status" value="1"/>
</dbReference>
<evidence type="ECO:0000313" key="5">
    <source>
        <dbReference type="EMBL" id="MEX6429831.1"/>
    </source>
</evidence>
<dbReference type="SMART" id="SM00086">
    <property type="entry name" value="PAC"/>
    <property type="match status" value="2"/>
</dbReference>
<name>A0ABV3Y2N6_9ACTN</name>
<dbReference type="InterPro" id="IPR029016">
    <property type="entry name" value="GAF-like_dom_sf"/>
</dbReference>
<dbReference type="Proteomes" id="UP001560267">
    <property type="component" value="Unassembled WGS sequence"/>
</dbReference>
<dbReference type="SMART" id="SM00091">
    <property type="entry name" value="PAS"/>
    <property type="match status" value="2"/>
</dbReference>
<evidence type="ECO:0000313" key="6">
    <source>
        <dbReference type="Proteomes" id="UP001560267"/>
    </source>
</evidence>
<dbReference type="Gene3D" id="3.30.70.270">
    <property type="match status" value="1"/>
</dbReference>
<dbReference type="NCBIfam" id="TIGR00229">
    <property type="entry name" value="sensory_box"/>
    <property type="match status" value="2"/>
</dbReference>
<dbReference type="CDD" id="cd00130">
    <property type="entry name" value="PAS"/>
    <property type="match status" value="2"/>
</dbReference>
<dbReference type="InterPro" id="IPR012292">
    <property type="entry name" value="Globin/Proto"/>
</dbReference>
<protein>
    <submittedName>
        <fullName evidence="5">EAL domain-containing protein</fullName>
    </submittedName>
</protein>
<feature type="domain" description="PAS" evidence="1">
    <location>
        <begin position="200"/>
        <end position="245"/>
    </location>
</feature>
<dbReference type="InterPro" id="IPR013656">
    <property type="entry name" value="PAS_4"/>
</dbReference>
<dbReference type="InterPro" id="IPR001633">
    <property type="entry name" value="EAL_dom"/>
</dbReference>
<dbReference type="SMART" id="SM00267">
    <property type="entry name" value="GGDEF"/>
    <property type="match status" value="1"/>
</dbReference>
<feature type="domain" description="EAL" evidence="3">
    <location>
        <begin position="963"/>
        <end position="1215"/>
    </location>
</feature>
<gene>
    <name evidence="5" type="ORF">AB6A68_08275</name>
</gene>
<evidence type="ECO:0000259" key="3">
    <source>
        <dbReference type="PROSITE" id="PS50883"/>
    </source>
</evidence>
<feature type="domain" description="PAS" evidence="1">
    <location>
        <begin position="322"/>
        <end position="375"/>
    </location>
</feature>
<dbReference type="InterPro" id="IPR001610">
    <property type="entry name" value="PAC"/>
</dbReference>
<dbReference type="PROSITE" id="PS50112">
    <property type="entry name" value="PAS"/>
    <property type="match status" value="2"/>
</dbReference>
<dbReference type="RefSeq" id="WP_369084547.1">
    <property type="nucleotide sequence ID" value="NZ_JBFSHR010000026.1"/>
</dbReference>
<dbReference type="SUPFAM" id="SSF55785">
    <property type="entry name" value="PYP-like sensor domain (PAS domain)"/>
    <property type="match status" value="2"/>
</dbReference>
<feature type="domain" description="PAC" evidence="2">
    <location>
        <begin position="396"/>
        <end position="448"/>
    </location>
</feature>
<dbReference type="InterPro" id="IPR043128">
    <property type="entry name" value="Rev_trsase/Diguanyl_cyclase"/>
</dbReference>
<dbReference type="Gene3D" id="3.30.450.40">
    <property type="match status" value="2"/>
</dbReference>
<dbReference type="InterPro" id="IPR052155">
    <property type="entry name" value="Biofilm_reg_signaling"/>
</dbReference>
<evidence type="ECO:0000259" key="4">
    <source>
        <dbReference type="PROSITE" id="PS50887"/>
    </source>
</evidence>
<dbReference type="Pfam" id="PF08448">
    <property type="entry name" value="PAS_4"/>
    <property type="match status" value="2"/>
</dbReference>
<dbReference type="InterPro" id="IPR029787">
    <property type="entry name" value="Nucleotide_cyclase"/>
</dbReference>
<dbReference type="Gene3D" id="3.20.20.450">
    <property type="entry name" value="EAL domain"/>
    <property type="match status" value="1"/>
</dbReference>
<evidence type="ECO:0000259" key="1">
    <source>
        <dbReference type="PROSITE" id="PS50112"/>
    </source>
</evidence>
<dbReference type="SUPFAM" id="SSF55073">
    <property type="entry name" value="Nucleotide cyclase"/>
    <property type="match status" value="1"/>
</dbReference>
<organism evidence="5 6">
    <name type="scientific">Ferrimicrobium acidiphilum</name>
    <dbReference type="NCBI Taxonomy" id="121039"/>
    <lineage>
        <taxon>Bacteria</taxon>
        <taxon>Bacillati</taxon>
        <taxon>Actinomycetota</taxon>
        <taxon>Acidimicrobiia</taxon>
        <taxon>Acidimicrobiales</taxon>
        <taxon>Acidimicrobiaceae</taxon>
        <taxon>Ferrimicrobium</taxon>
    </lineage>
</organism>
<evidence type="ECO:0000259" key="2">
    <source>
        <dbReference type="PROSITE" id="PS50113"/>
    </source>
</evidence>
<dbReference type="SUPFAM" id="SSF141868">
    <property type="entry name" value="EAL domain-like"/>
    <property type="match status" value="1"/>
</dbReference>
<dbReference type="PROSITE" id="PS50883">
    <property type="entry name" value="EAL"/>
    <property type="match status" value="1"/>
</dbReference>
<dbReference type="Pfam" id="PF00990">
    <property type="entry name" value="GGDEF"/>
    <property type="match status" value="1"/>
</dbReference>
<dbReference type="InterPro" id="IPR003018">
    <property type="entry name" value="GAF"/>
</dbReference>
<proteinExistence type="predicted"/>
<dbReference type="InterPro" id="IPR035965">
    <property type="entry name" value="PAS-like_dom_sf"/>
</dbReference>
<dbReference type="Pfam" id="PF13185">
    <property type="entry name" value="GAF_2"/>
    <property type="match status" value="1"/>
</dbReference>
<keyword evidence="6" id="KW-1185">Reference proteome</keyword>
<dbReference type="PROSITE" id="PS50113">
    <property type="entry name" value="PAC"/>
    <property type="match status" value="1"/>
</dbReference>
<dbReference type="Gene3D" id="1.10.490.10">
    <property type="entry name" value="Globins"/>
    <property type="match status" value="1"/>
</dbReference>
<dbReference type="SMART" id="SM00052">
    <property type="entry name" value="EAL"/>
    <property type="match status" value="1"/>
</dbReference>
<dbReference type="InterPro" id="IPR035919">
    <property type="entry name" value="EAL_sf"/>
</dbReference>
<dbReference type="PROSITE" id="PS50887">
    <property type="entry name" value="GGDEF"/>
    <property type="match status" value="1"/>
</dbReference>
<dbReference type="InterPro" id="IPR000160">
    <property type="entry name" value="GGDEF_dom"/>
</dbReference>
<dbReference type="Pfam" id="PF00563">
    <property type="entry name" value="EAL"/>
    <property type="match status" value="1"/>
</dbReference>
<dbReference type="Gene3D" id="3.30.450.20">
    <property type="entry name" value="PAS domain"/>
    <property type="match status" value="2"/>
</dbReference>
<dbReference type="CDD" id="cd01948">
    <property type="entry name" value="EAL"/>
    <property type="match status" value="1"/>
</dbReference>
<feature type="domain" description="GGDEF" evidence="4">
    <location>
        <begin position="480"/>
        <end position="621"/>
    </location>
</feature>